<dbReference type="CDD" id="cd03894">
    <property type="entry name" value="M20_ArgE"/>
    <property type="match status" value="1"/>
</dbReference>
<proteinExistence type="inferred from homology"/>
<dbReference type="NCBIfam" id="TIGR01892">
    <property type="entry name" value="AcOrn-deacetyl"/>
    <property type="match status" value="1"/>
</dbReference>
<evidence type="ECO:0000256" key="8">
    <source>
        <dbReference type="ARBA" id="ARBA00022833"/>
    </source>
</evidence>
<keyword evidence="3" id="KW-0963">Cytoplasm</keyword>
<dbReference type="InterPro" id="IPR001261">
    <property type="entry name" value="ArgE/DapE_CS"/>
</dbReference>
<comment type="similarity">
    <text evidence="2">Belongs to the peptidase M20A family. ArgE subfamily.</text>
</comment>
<dbReference type="SUPFAM" id="SSF53187">
    <property type="entry name" value="Zn-dependent exopeptidases"/>
    <property type="match status" value="1"/>
</dbReference>
<dbReference type="RefSeq" id="WP_340330274.1">
    <property type="nucleotide sequence ID" value="NZ_JAZHOF010000005.1"/>
</dbReference>
<dbReference type="Gene3D" id="3.40.630.10">
    <property type="entry name" value="Zn peptidases"/>
    <property type="match status" value="1"/>
</dbReference>
<dbReference type="InterPro" id="IPR011650">
    <property type="entry name" value="Peptidase_M20_dimer"/>
</dbReference>
<keyword evidence="6" id="KW-0479">Metal-binding</keyword>
<feature type="domain" description="Peptidase M20 dimerisation" evidence="10">
    <location>
        <begin position="173"/>
        <end position="276"/>
    </location>
</feature>
<keyword evidence="9" id="KW-0170">Cobalt</keyword>
<keyword evidence="12" id="KW-1185">Reference proteome</keyword>
<evidence type="ECO:0000256" key="2">
    <source>
        <dbReference type="ARBA" id="ARBA00005691"/>
    </source>
</evidence>
<evidence type="ECO:0000256" key="1">
    <source>
        <dbReference type="ARBA" id="ARBA00001947"/>
    </source>
</evidence>
<comment type="cofactor">
    <cofactor evidence="1">
        <name>Zn(2+)</name>
        <dbReference type="ChEBI" id="CHEBI:29105"/>
    </cofactor>
</comment>
<dbReference type="InterPro" id="IPR036264">
    <property type="entry name" value="Bact_exopeptidase_dim_dom"/>
</dbReference>
<dbReference type="GO" id="GO:0006526">
    <property type="term" value="P:L-arginine biosynthetic process"/>
    <property type="evidence" value="ECO:0007669"/>
    <property type="project" value="UniProtKB-KW"/>
</dbReference>
<dbReference type="Gene3D" id="3.30.70.360">
    <property type="match status" value="1"/>
</dbReference>
<keyword evidence="5" id="KW-0028">Amino-acid biosynthesis</keyword>
<dbReference type="PANTHER" id="PTHR43808:SF31">
    <property type="entry name" value="N-ACETYL-L-CITRULLINE DEACETYLASE"/>
    <property type="match status" value="1"/>
</dbReference>
<dbReference type="InterPro" id="IPR002933">
    <property type="entry name" value="Peptidase_M20"/>
</dbReference>
<keyword evidence="4" id="KW-0055">Arginine biosynthesis</keyword>
<dbReference type="PROSITE" id="PS00759">
    <property type="entry name" value="ARGE_DAPE_CPG2_2"/>
    <property type="match status" value="1"/>
</dbReference>
<gene>
    <name evidence="11" type="primary">argE</name>
    <name evidence="11" type="ORF">V3328_13895</name>
</gene>
<dbReference type="Pfam" id="PF07687">
    <property type="entry name" value="M20_dimer"/>
    <property type="match status" value="1"/>
</dbReference>
<dbReference type="Pfam" id="PF01546">
    <property type="entry name" value="Peptidase_M20"/>
    <property type="match status" value="1"/>
</dbReference>
<evidence type="ECO:0000256" key="6">
    <source>
        <dbReference type="ARBA" id="ARBA00022723"/>
    </source>
</evidence>
<evidence type="ECO:0000313" key="12">
    <source>
        <dbReference type="Proteomes" id="UP001378188"/>
    </source>
</evidence>
<dbReference type="GO" id="GO:0008777">
    <property type="term" value="F:acetylornithine deacetylase activity"/>
    <property type="evidence" value="ECO:0007669"/>
    <property type="project" value="UniProtKB-EC"/>
</dbReference>
<dbReference type="SUPFAM" id="SSF55031">
    <property type="entry name" value="Bacterial exopeptidase dimerisation domain"/>
    <property type="match status" value="1"/>
</dbReference>
<evidence type="ECO:0000256" key="7">
    <source>
        <dbReference type="ARBA" id="ARBA00022801"/>
    </source>
</evidence>
<dbReference type="PANTHER" id="PTHR43808">
    <property type="entry name" value="ACETYLORNITHINE DEACETYLASE"/>
    <property type="match status" value="1"/>
</dbReference>
<keyword evidence="8" id="KW-0862">Zinc</keyword>
<reference evidence="11 12" key="1">
    <citation type="submission" date="2024-02" db="EMBL/GenBank/DDBJ databases">
        <title>Genome analysis and characterization of Microbaculum marinisediminis sp. nov., isolated from marine sediment.</title>
        <authorList>
            <person name="Du Z.-J."/>
            <person name="Ye Y.-Q."/>
            <person name="Zhang Z.-R."/>
            <person name="Yuan S.-M."/>
            <person name="Zhang X.-Y."/>
        </authorList>
    </citation>
    <scope>NUCLEOTIDE SEQUENCE [LARGE SCALE GENOMIC DNA]</scope>
    <source>
        <strain evidence="11 12">SDUM1044001</strain>
    </source>
</reference>
<evidence type="ECO:0000313" key="11">
    <source>
        <dbReference type="EMBL" id="MEJ8572577.1"/>
    </source>
</evidence>
<dbReference type="InterPro" id="IPR050072">
    <property type="entry name" value="Peptidase_M20A"/>
</dbReference>
<evidence type="ECO:0000256" key="9">
    <source>
        <dbReference type="ARBA" id="ARBA00023285"/>
    </source>
</evidence>
<dbReference type="Proteomes" id="UP001378188">
    <property type="component" value="Unassembled WGS sequence"/>
</dbReference>
<dbReference type="PROSITE" id="PS00758">
    <property type="entry name" value="ARGE_DAPE_CPG2_1"/>
    <property type="match status" value="1"/>
</dbReference>
<organism evidence="11 12">
    <name type="scientific">Microbaculum marinum</name>
    <dbReference type="NCBI Taxonomy" id="1764581"/>
    <lineage>
        <taxon>Bacteria</taxon>
        <taxon>Pseudomonadati</taxon>
        <taxon>Pseudomonadota</taxon>
        <taxon>Alphaproteobacteria</taxon>
        <taxon>Hyphomicrobiales</taxon>
        <taxon>Tepidamorphaceae</taxon>
        <taxon>Microbaculum</taxon>
    </lineage>
</organism>
<keyword evidence="7 11" id="KW-0378">Hydrolase</keyword>
<dbReference type="NCBIfam" id="NF005710">
    <property type="entry name" value="PRK07522.1"/>
    <property type="match status" value="1"/>
</dbReference>
<evidence type="ECO:0000256" key="4">
    <source>
        <dbReference type="ARBA" id="ARBA00022571"/>
    </source>
</evidence>
<dbReference type="AlphaFoldDB" id="A0AAW9RG08"/>
<dbReference type="EMBL" id="JAZHOF010000005">
    <property type="protein sequence ID" value="MEJ8572577.1"/>
    <property type="molecule type" value="Genomic_DNA"/>
</dbReference>
<dbReference type="GO" id="GO:0046872">
    <property type="term" value="F:metal ion binding"/>
    <property type="evidence" value="ECO:0007669"/>
    <property type="project" value="UniProtKB-KW"/>
</dbReference>
<sequence>MAGDTLDFLDRLVGFDTVSSKSNLDLIDWVGDLVAAKGARLRRTYNDERTKANLLVSIGPVDVPGLLLSGHSDVVLVDDQQWSTDPFRLTEKHGSVFGRGTADMKGFVACCLSMLTRLDPATLRRPVHLALSYDEELGCRGVPRLVDDLVASTALPAVAVVGEPTLMQVATCHKGARVYETVFTGLEAHSSQSQIGVSANVHAARFILHLERIFGELATRRSGARGLVPDTCTFNAGVMSGGTAVNMIPRSSRLLWEFRDIPEVDGDLLEETLLAHLFGPATDAMRMGCAGARIDTERLACVLPLDPAGTGPAVELVRRLTGISGDGAVAFGTEAGNFQNAGIPAVVCGPGTIAVAHKPDEHVALSQLAAADRFLDDLAAWIT</sequence>
<protein>
    <submittedName>
        <fullName evidence="11">Acetylornithine deacetylase</fullName>
        <ecNumber evidence="11">3.5.1.16</ecNumber>
    </submittedName>
</protein>
<dbReference type="InterPro" id="IPR010169">
    <property type="entry name" value="AcOrn-deacetyl"/>
</dbReference>
<dbReference type="EC" id="3.5.1.16" evidence="11"/>
<accession>A0AAW9RG08</accession>
<comment type="caution">
    <text evidence="11">The sequence shown here is derived from an EMBL/GenBank/DDBJ whole genome shotgun (WGS) entry which is preliminary data.</text>
</comment>
<name>A0AAW9RG08_9HYPH</name>
<evidence type="ECO:0000256" key="3">
    <source>
        <dbReference type="ARBA" id="ARBA00022490"/>
    </source>
</evidence>
<evidence type="ECO:0000259" key="10">
    <source>
        <dbReference type="Pfam" id="PF07687"/>
    </source>
</evidence>
<evidence type="ECO:0000256" key="5">
    <source>
        <dbReference type="ARBA" id="ARBA00022605"/>
    </source>
</evidence>